<evidence type="ECO:0000256" key="1">
    <source>
        <dbReference type="ARBA" id="ARBA00001946"/>
    </source>
</evidence>
<evidence type="ECO:0000259" key="6">
    <source>
        <dbReference type="PROSITE" id="PS50126"/>
    </source>
</evidence>
<evidence type="ECO:0000256" key="4">
    <source>
        <dbReference type="ARBA" id="ARBA00022842"/>
    </source>
</evidence>
<name>A0A7X2P5Y9_9FIRM</name>
<evidence type="ECO:0000256" key="3">
    <source>
        <dbReference type="ARBA" id="ARBA00022801"/>
    </source>
</evidence>
<dbReference type="Gene3D" id="2.40.50.140">
    <property type="entry name" value="Nucleic acid-binding proteins"/>
    <property type="match status" value="1"/>
</dbReference>
<proteinExistence type="predicted"/>
<feature type="domain" description="S1 motif" evidence="6">
    <location>
        <begin position="67"/>
        <end position="135"/>
    </location>
</feature>
<gene>
    <name evidence="7" type="ORF">FYJ60_00510</name>
</gene>
<keyword evidence="4" id="KW-0460">Magnesium</keyword>
<reference evidence="7 8" key="1">
    <citation type="submission" date="2019-08" db="EMBL/GenBank/DDBJ databases">
        <title>In-depth cultivation of the pig gut microbiome towards novel bacterial diversity and tailored functional studies.</title>
        <authorList>
            <person name="Wylensek D."/>
            <person name="Hitch T.C.A."/>
            <person name="Clavel T."/>
        </authorList>
    </citation>
    <scope>NUCLEOTIDE SEQUENCE [LARGE SCALE GENOMIC DNA]</scope>
    <source>
        <strain evidence="7 8">Oil+RF-744-WCA-WT-13</strain>
    </source>
</reference>
<keyword evidence="3" id="KW-0378">Hydrolase</keyword>
<dbReference type="AlphaFoldDB" id="A0A7X2P5Y9"/>
<dbReference type="PANTHER" id="PTHR30001">
    <property type="entry name" value="RIBONUCLEASE"/>
    <property type="match status" value="1"/>
</dbReference>
<keyword evidence="5" id="KW-0694">RNA-binding</keyword>
<dbReference type="GO" id="GO:0016787">
    <property type="term" value="F:hydrolase activity"/>
    <property type="evidence" value="ECO:0007669"/>
    <property type="project" value="UniProtKB-KW"/>
</dbReference>
<dbReference type="EMBL" id="VUMV01000001">
    <property type="protein sequence ID" value="MST80819.1"/>
    <property type="molecule type" value="Genomic_DNA"/>
</dbReference>
<keyword evidence="8" id="KW-1185">Reference proteome</keyword>
<keyword evidence="2" id="KW-0479">Metal-binding</keyword>
<dbReference type="InterPro" id="IPR004659">
    <property type="entry name" value="RNase_E/G"/>
</dbReference>
<dbReference type="PANTHER" id="PTHR30001:SF0">
    <property type="entry name" value="RIBONUCLEASE G"/>
    <property type="match status" value="1"/>
</dbReference>
<dbReference type="CDD" id="cd04453">
    <property type="entry name" value="S1_RNase_E"/>
    <property type="match status" value="1"/>
</dbReference>
<dbReference type="InterPro" id="IPR012340">
    <property type="entry name" value="NA-bd_OB-fold"/>
</dbReference>
<organism evidence="7 8">
    <name type="scientific">Bilifractor porci</name>
    <dbReference type="NCBI Taxonomy" id="2606636"/>
    <lineage>
        <taxon>Bacteria</taxon>
        <taxon>Bacillati</taxon>
        <taxon>Bacillota</taxon>
        <taxon>Clostridia</taxon>
        <taxon>Lachnospirales</taxon>
        <taxon>Lachnospiraceae</taxon>
        <taxon>Bilifractor</taxon>
    </lineage>
</organism>
<dbReference type="GO" id="GO:0006364">
    <property type="term" value="P:rRNA processing"/>
    <property type="evidence" value="ECO:0007669"/>
    <property type="project" value="TreeGrafter"/>
</dbReference>
<protein>
    <submittedName>
        <fullName evidence="7">Ribonuclease E/G</fullName>
    </submittedName>
</protein>
<dbReference type="InterPro" id="IPR003029">
    <property type="entry name" value="S1_domain"/>
</dbReference>
<dbReference type="SUPFAM" id="SSF50249">
    <property type="entry name" value="Nucleic acid-binding proteins"/>
    <property type="match status" value="1"/>
</dbReference>
<comment type="caution">
    <text evidence="7">The sequence shown here is derived from an EMBL/GenBank/DDBJ whole genome shotgun (WGS) entry which is preliminary data.</text>
</comment>
<comment type="cofactor">
    <cofactor evidence="1">
        <name>Mg(2+)</name>
        <dbReference type="ChEBI" id="CHEBI:18420"/>
    </cofactor>
</comment>
<dbReference type="GO" id="GO:0046872">
    <property type="term" value="F:metal ion binding"/>
    <property type="evidence" value="ECO:0007669"/>
    <property type="project" value="UniProtKB-KW"/>
</dbReference>
<dbReference type="Proteomes" id="UP000466864">
    <property type="component" value="Unassembled WGS sequence"/>
</dbReference>
<dbReference type="InterPro" id="IPR019307">
    <property type="entry name" value="RNA-bd_AU-1/RNase_E/G"/>
</dbReference>
<evidence type="ECO:0000256" key="5">
    <source>
        <dbReference type="ARBA" id="ARBA00022884"/>
    </source>
</evidence>
<evidence type="ECO:0000256" key="2">
    <source>
        <dbReference type="ARBA" id="ARBA00022723"/>
    </source>
</evidence>
<accession>A0A7X2P5Y9</accession>
<dbReference type="GO" id="GO:0005737">
    <property type="term" value="C:cytoplasm"/>
    <property type="evidence" value="ECO:0007669"/>
    <property type="project" value="TreeGrafter"/>
</dbReference>
<evidence type="ECO:0000313" key="7">
    <source>
        <dbReference type="EMBL" id="MST80819.1"/>
    </source>
</evidence>
<dbReference type="GO" id="GO:0004540">
    <property type="term" value="F:RNA nuclease activity"/>
    <property type="evidence" value="ECO:0007669"/>
    <property type="project" value="InterPro"/>
</dbReference>
<dbReference type="RefSeq" id="WP_154456637.1">
    <property type="nucleotide sequence ID" value="NZ_VUMV01000001.1"/>
</dbReference>
<dbReference type="Pfam" id="PF10150">
    <property type="entry name" value="RNase_E_G"/>
    <property type="match status" value="1"/>
</dbReference>
<dbReference type="GO" id="GO:0003723">
    <property type="term" value="F:RNA binding"/>
    <property type="evidence" value="ECO:0007669"/>
    <property type="project" value="UniProtKB-KW"/>
</dbReference>
<dbReference type="PROSITE" id="PS50126">
    <property type="entry name" value="S1"/>
    <property type="match status" value="1"/>
</dbReference>
<evidence type="ECO:0000313" key="8">
    <source>
        <dbReference type="Proteomes" id="UP000466864"/>
    </source>
</evidence>
<sequence length="424" mass="48476">MSFTPTGEPMGKSVWCRWKNWGKRLSDSLVFARMPVRNRQTLVSLYLKEQKPAEIRITPTDRIPILGNIYVGRIENRKKNIGAAFVRFQEERTGFLPLPENSPAKEGDLILVQVEKEAIKQKLPRLTQNLTLTGRWLVLGTDRPGIYYSKKLSSEDKKRLQTTAADICGSKDASRFGIVFRTNAPEADPEDLTAEYRSLLAELDSVLRFGMTRTLYSCLHQADADWMDLFRQYAGPRLRQITTDDPEIWRTLAGQQKPADTGVSVRLYEDPMVELYRLYNLTTLLEELGSRTVHLKSGSFLVIEETEAFVAIDVNTGRDTARRSREETIRRTNLEAVREIARQIRLRQLSGTILVDFINDSRPGAGNELTEAMQSAVREDPVPAHVIDMTPLYIMEMTRKKRVRSWSEQLRLLTEGQKDIKDGI</sequence>